<reference evidence="1 2" key="1">
    <citation type="journal article" date="2011" name="Stand. Genomic Sci.">
        <title>Complete genome of the onion pathogen Enterobacter cloacae EcWSU1.</title>
        <authorList>
            <person name="Humann J.L."/>
            <person name="Wildung M."/>
            <person name="Cheng C.H."/>
            <person name="Lee T."/>
            <person name="Stewart J.E."/>
            <person name="Drew J.C."/>
            <person name="Triplett E.W."/>
            <person name="Main D."/>
            <person name="Schroeder B.K."/>
        </authorList>
    </citation>
    <scope>NUCLEOTIDE SEQUENCE [LARGE SCALE GENOMIC DNA]</scope>
    <source>
        <strain evidence="1 2">EcWSU1</strain>
    </source>
</reference>
<dbReference type="EMBL" id="CP002886">
    <property type="protein sequence ID" value="AEW73338.1"/>
    <property type="molecule type" value="Genomic_DNA"/>
</dbReference>
<evidence type="ECO:0000313" key="2">
    <source>
        <dbReference type="Proteomes" id="UP000007838"/>
    </source>
</evidence>
<name>G8LM65_9ENTR</name>
<gene>
    <name evidence="1" type="ORF">EcWSU1_01900</name>
</gene>
<sequence>MLRPAGSVAQTATSVFGFNQFDFVAVRIFNKRDHGGAAFDRASFTRHVTAVAANTFTGFGCVVHFQRDMTISGAQLIAVHAPVVGQFDDRFVRFRAVTHKRQRVFIFRVFAGAQQFHTQYVSVEIDRTLQIANAQHGVK</sequence>
<dbReference type="Proteomes" id="UP000007838">
    <property type="component" value="Chromosome"/>
</dbReference>
<accession>G8LM65</accession>
<organism evidence="1 2">
    <name type="scientific">Enterobacter ludwigii</name>
    <dbReference type="NCBI Taxonomy" id="299767"/>
    <lineage>
        <taxon>Bacteria</taxon>
        <taxon>Pseudomonadati</taxon>
        <taxon>Pseudomonadota</taxon>
        <taxon>Gammaproteobacteria</taxon>
        <taxon>Enterobacterales</taxon>
        <taxon>Enterobacteriaceae</taxon>
        <taxon>Enterobacter</taxon>
        <taxon>Enterobacter cloacae complex</taxon>
    </lineage>
</organism>
<evidence type="ECO:0000313" key="1">
    <source>
        <dbReference type="EMBL" id="AEW73338.1"/>
    </source>
</evidence>
<protein>
    <submittedName>
        <fullName evidence="1">Uncharacterized protein</fullName>
    </submittedName>
</protein>
<dbReference type="AlphaFoldDB" id="G8LM65"/>
<dbReference type="KEGG" id="eec:EcWSU1_01900"/>
<dbReference type="HOGENOM" id="CLU_1842006_0_0_6"/>
<proteinExistence type="predicted"/>